<dbReference type="Proteomes" id="UP000185604">
    <property type="component" value="Unassembled WGS sequence"/>
</dbReference>
<feature type="binding site" evidence="12">
    <location>
        <position position="287"/>
    </location>
    <ligand>
        <name>Mg(2+)</name>
        <dbReference type="ChEBI" id="CHEBI:18420"/>
        <label>2</label>
    </ligand>
</feature>
<comment type="similarity">
    <text evidence="2 12 13">Belongs to the xylose isomerase family.</text>
</comment>
<dbReference type="SUPFAM" id="SSF51658">
    <property type="entry name" value="Xylose isomerase-like"/>
    <property type="match status" value="1"/>
</dbReference>
<evidence type="ECO:0000256" key="7">
    <source>
        <dbReference type="ARBA" id="ARBA00022629"/>
    </source>
</evidence>
<protein>
    <recommendedName>
        <fullName evidence="5 12">Xylose isomerase</fullName>
        <ecNumber evidence="4 12">5.3.1.5</ecNumber>
    </recommendedName>
</protein>
<evidence type="ECO:0000256" key="9">
    <source>
        <dbReference type="ARBA" id="ARBA00023235"/>
    </source>
</evidence>
<keyword evidence="7 12" id="KW-0859">Xylose metabolism</keyword>
<dbReference type="InterPro" id="IPR013022">
    <property type="entry name" value="Xyl_isomerase-like_TIM-brl"/>
</dbReference>
<dbReference type="EC" id="5.3.1.5" evidence="4 12"/>
<dbReference type="PANTHER" id="PTHR48408">
    <property type="match status" value="1"/>
</dbReference>
<keyword evidence="12" id="KW-0460">Magnesium</keyword>
<comment type="caution">
    <text evidence="16">The sequence shown here is derived from an EMBL/GenBank/DDBJ whole genome shotgun (WGS) entry which is preliminary data.</text>
</comment>
<evidence type="ECO:0000256" key="4">
    <source>
        <dbReference type="ARBA" id="ARBA00011958"/>
    </source>
</evidence>
<feature type="binding site" evidence="12">
    <location>
        <position position="326"/>
    </location>
    <ligand>
        <name>Mg(2+)</name>
        <dbReference type="ChEBI" id="CHEBI:18420"/>
        <label>2</label>
    </ligand>
</feature>
<dbReference type="NCBIfam" id="TIGR02630">
    <property type="entry name" value="xylose_isom_A"/>
    <property type="match status" value="1"/>
</dbReference>
<keyword evidence="6 12" id="KW-0963">Cytoplasm</keyword>
<dbReference type="AlphaFoldDB" id="A0A7Z9CNI5"/>
<dbReference type="GO" id="GO:0000287">
    <property type="term" value="F:magnesium ion binding"/>
    <property type="evidence" value="ECO:0007669"/>
    <property type="project" value="UniProtKB-UniRule"/>
</dbReference>
<evidence type="ECO:0000256" key="8">
    <source>
        <dbReference type="ARBA" id="ARBA00022723"/>
    </source>
</evidence>
<feature type="binding site" evidence="12">
    <location>
        <position position="315"/>
    </location>
    <ligand>
        <name>Mg(2+)</name>
        <dbReference type="ChEBI" id="CHEBI:18420"/>
        <label>1</label>
    </ligand>
</feature>
<dbReference type="NCBIfam" id="NF003998">
    <property type="entry name" value="PRK05474.1"/>
    <property type="match status" value="1"/>
</dbReference>
<keyword evidence="8 12" id="KW-0479">Metal-binding</keyword>
<feature type="domain" description="Xylose isomerase-like TIM barrel" evidence="15">
    <location>
        <begin position="145"/>
        <end position="314"/>
    </location>
</feature>
<proteinExistence type="inferred from homology"/>
<evidence type="ECO:0000256" key="13">
    <source>
        <dbReference type="RuleBase" id="RU000609"/>
    </source>
</evidence>
<evidence type="ECO:0000313" key="16">
    <source>
        <dbReference type="EMBL" id="OLF95924.1"/>
    </source>
</evidence>
<comment type="cofactor">
    <cofactor evidence="12">
        <name>Mg(2+)</name>
        <dbReference type="ChEBI" id="CHEBI:18420"/>
    </cofactor>
    <text evidence="12">Binds 2 magnesium ions per subunit.</text>
</comment>
<feature type="active site" evidence="12">
    <location>
        <position position="123"/>
    </location>
</feature>
<evidence type="ECO:0000256" key="2">
    <source>
        <dbReference type="ARBA" id="ARBA00005765"/>
    </source>
</evidence>
<accession>A0A7Z9CNI5</accession>
<comment type="subcellular location">
    <subcellularLocation>
        <location evidence="1 12 14">Cytoplasm</location>
    </subcellularLocation>
</comment>
<feature type="binding site" evidence="12">
    <location>
        <position position="251"/>
    </location>
    <ligand>
        <name>Mg(2+)</name>
        <dbReference type="ChEBI" id="CHEBI:18420"/>
        <label>1</label>
    </ligand>
</feature>
<keyword evidence="10 12" id="KW-0119">Carbohydrate metabolism</keyword>
<evidence type="ECO:0000256" key="14">
    <source>
        <dbReference type="RuleBase" id="RU000610"/>
    </source>
</evidence>
<evidence type="ECO:0000313" key="17">
    <source>
        <dbReference type="Proteomes" id="UP000185604"/>
    </source>
</evidence>
<feature type="active site" evidence="12">
    <location>
        <position position="120"/>
    </location>
</feature>
<evidence type="ECO:0000256" key="1">
    <source>
        <dbReference type="ARBA" id="ARBA00004496"/>
    </source>
</evidence>
<dbReference type="Gene3D" id="3.20.20.150">
    <property type="entry name" value="Divalent-metal-dependent TIM barrel enzymes"/>
    <property type="match status" value="1"/>
</dbReference>
<dbReference type="FunFam" id="3.20.20.150:FF:000002">
    <property type="entry name" value="Xylose isomerase"/>
    <property type="match status" value="1"/>
</dbReference>
<dbReference type="HAMAP" id="MF_00455">
    <property type="entry name" value="Xylose_isom_A"/>
    <property type="match status" value="1"/>
</dbReference>
<sequence length="469" mass="53335">MVKQTYFLTFALQGKVKGEIGMFFRNVGVIEYEGADSENPYAFKYYNPDEYVGGKTMKEHLRFAVAYWHTFDADGKDPFGDGTMFRPWNRMTHPLDKAKARAEAAFEFFEKLGVPYFCFHDVDIVDEGATLRETFTYLDQMSSFLKEMMETSRVQLLWNTANMFTHPRYVHGAATSCNADVYAYAAAKVKKGLDIAKELGAENYVFWGGREGYETLLNTNMKLELENLASFYRMAVEYAREIGFDGQFLIEPKPKEPTKHQYDFDAATTIAFLETYGLKDHFKLNLEANHATLAGHTFEHELRVAALHDVLGSIDANQGDLLLGWDTDEFPTDLYSAVLAMYEILKAGGFKTGGINFDAKVRRPSFADEDLFHAHIAGMDTYAVGLKVASRLLEDKALDQIIEERYESYTKGIGLEIKEGRTDLNKLAAYALEHDQIENQSGRQERLKATVNRYLLNALREAPAEKETR</sequence>
<dbReference type="InterPro" id="IPR036237">
    <property type="entry name" value="Xyl_isomerase-like_sf"/>
</dbReference>
<reference evidence="16 17" key="1">
    <citation type="journal article" date="2016" name="Front. Microbiol.">
        <title>High-Level Heat Resistance of Spores of Bacillus amyloliquefaciens and Bacillus licheniformis Results from the Presence of a spoVA Operon in a Tn1546 Transposon.</title>
        <authorList>
            <person name="Berendsen E.M."/>
            <person name="Koning R.A."/>
            <person name="Boekhorst J."/>
            <person name="de Jong A."/>
            <person name="Kuipers O.P."/>
            <person name="Wells-Bennik M.H."/>
        </authorList>
    </citation>
    <scope>NUCLEOTIDE SEQUENCE [LARGE SCALE GENOMIC DNA]</scope>
    <source>
        <strain evidence="16 17">B4121</strain>
    </source>
</reference>
<evidence type="ECO:0000256" key="12">
    <source>
        <dbReference type="HAMAP-Rule" id="MF_00455"/>
    </source>
</evidence>
<evidence type="ECO:0000256" key="10">
    <source>
        <dbReference type="ARBA" id="ARBA00023277"/>
    </source>
</evidence>
<dbReference type="GO" id="GO:0005737">
    <property type="term" value="C:cytoplasm"/>
    <property type="evidence" value="ECO:0007669"/>
    <property type="project" value="UniProtKB-SubCell"/>
</dbReference>
<organism evidence="16 17">
    <name type="scientific">Bacillus paralicheniformis</name>
    <dbReference type="NCBI Taxonomy" id="1648923"/>
    <lineage>
        <taxon>Bacteria</taxon>
        <taxon>Bacillati</taxon>
        <taxon>Bacillota</taxon>
        <taxon>Bacilli</taxon>
        <taxon>Bacillales</taxon>
        <taxon>Bacillaceae</taxon>
        <taxon>Bacillus</taxon>
    </lineage>
</organism>
<feature type="binding site" evidence="12">
    <location>
        <position position="287"/>
    </location>
    <ligand>
        <name>Mg(2+)</name>
        <dbReference type="ChEBI" id="CHEBI:18420"/>
        <label>1</label>
    </ligand>
</feature>
<dbReference type="PROSITE" id="PS51415">
    <property type="entry name" value="XYLOSE_ISOMERASE"/>
    <property type="match status" value="1"/>
</dbReference>
<dbReference type="Pfam" id="PF01261">
    <property type="entry name" value="AP_endonuc_2"/>
    <property type="match status" value="1"/>
</dbReference>
<feature type="binding site" evidence="12">
    <location>
        <position position="358"/>
    </location>
    <ligand>
        <name>Mg(2+)</name>
        <dbReference type="ChEBI" id="CHEBI:18420"/>
        <label>1</label>
    </ligand>
</feature>
<comment type="subunit">
    <text evidence="3 12 14">Homotetramer.</text>
</comment>
<dbReference type="EMBL" id="LKPO01000008">
    <property type="protein sequence ID" value="OLF95924.1"/>
    <property type="molecule type" value="Genomic_DNA"/>
</dbReference>
<evidence type="ECO:0000259" key="15">
    <source>
        <dbReference type="Pfam" id="PF01261"/>
    </source>
</evidence>
<feature type="binding site" evidence="12">
    <location>
        <position position="290"/>
    </location>
    <ligand>
        <name>Mg(2+)</name>
        <dbReference type="ChEBI" id="CHEBI:18420"/>
        <label>2</label>
    </ligand>
</feature>
<feature type="binding site" evidence="12">
    <location>
        <position position="328"/>
    </location>
    <ligand>
        <name>Mg(2+)</name>
        <dbReference type="ChEBI" id="CHEBI:18420"/>
        <label>2</label>
    </ligand>
</feature>
<dbReference type="GO" id="GO:0042732">
    <property type="term" value="P:D-xylose metabolic process"/>
    <property type="evidence" value="ECO:0007669"/>
    <property type="project" value="UniProtKB-UniRule"/>
</dbReference>
<evidence type="ECO:0000256" key="3">
    <source>
        <dbReference type="ARBA" id="ARBA00011881"/>
    </source>
</evidence>
<dbReference type="GO" id="GO:0009045">
    <property type="term" value="F:xylose isomerase activity"/>
    <property type="evidence" value="ECO:0007669"/>
    <property type="project" value="UniProtKB-UniRule"/>
</dbReference>
<dbReference type="InterPro" id="IPR013452">
    <property type="entry name" value="Xylose_isom_bac"/>
</dbReference>
<dbReference type="PRINTS" id="PR00688">
    <property type="entry name" value="XYLOSISMRASE"/>
</dbReference>
<gene>
    <name evidence="12" type="primary">xylA</name>
    <name evidence="16" type="ORF">B4121_1486</name>
</gene>
<evidence type="ECO:0000256" key="11">
    <source>
        <dbReference type="ARBA" id="ARBA00033659"/>
    </source>
</evidence>
<name>A0A7Z9CNI5_9BACI</name>
<dbReference type="PANTHER" id="PTHR48408:SF1">
    <property type="entry name" value="XYLOSE ISOMERASE"/>
    <property type="match status" value="1"/>
</dbReference>
<dbReference type="InterPro" id="IPR001998">
    <property type="entry name" value="Xylose_isomerase"/>
</dbReference>
<comment type="catalytic activity">
    <reaction evidence="11 12 13">
        <text>alpha-D-xylose = alpha-D-xylulofuranose</text>
        <dbReference type="Rhea" id="RHEA:22816"/>
        <dbReference type="ChEBI" id="CHEBI:28518"/>
        <dbReference type="ChEBI" id="CHEBI:188998"/>
        <dbReference type="EC" id="5.3.1.5"/>
    </reaction>
</comment>
<evidence type="ECO:0000256" key="6">
    <source>
        <dbReference type="ARBA" id="ARBA00022490"/>
    </source>
</evidence>
<keyword evidence="9 12" id="KW-0413">Isomerase</keyword>
<evidence type="ECO:0000256" key="5">
    <source>
        <dbReference type="ARBA" id="ARBA00018232"/>
    </source>
</evidence>